<keyword evidence="4" id="KW-1185">Reference proteome</keyword>
<dbReference type="InterPro" id="IPR041966">
    <property type="entry name" value="LOTUS-like"/>
</dbReference>
<dbReference type="AlphaFoldDB" id="A0A1B8QK29"/>
<dbReference type="InterPro" id="IPR021139">
    <property type="entry name" value="NYN"/>
</dbReference>
<evidence type="ECO:0000259" key="1">
    <source>
        <dbReference type="Pfam" id="PF01936"/>
    </source>
</evidence>
<comment type="caution">
    <text evidence="3">The sequence shown here is derived from an EMBL/GenBank/DDBJ whole genome shotgun (WGS) entry which is preliminary data.</text>
</comment>
<evidence type="ECO:0000313" key="4">
    <source>
        <dbReference type="Proteomes" id="UP000092616"/>
    </source>
</evidence>
<dbReference type="Gene3D" id="3.30.420.610">
    <property type="entry name" value="LOTUS domain-like"/>
    <property type="match status" value="1"/>
</dbReference>
<dbReference type="Pfam" id="PF01936">
    <property type="entry name" value="NYN"/>
    <property type="match status" value="1"/>
</dbReference>
<dbReference type="CDD" id="cd10146">
    <property type="entry name" value="LabA_like_C"/>
    <property type="match status" value="1"/>
</dbReference>
<organism evidence="3 4">
    <name type="scientific">Faucicola atlantae</name>
    <dbReference type="NCBI Taxonomy" id="34059"/>
    <lineage>
        <taxon>Bacteria</taxon>
        <taxon>Pseudomonadati</taxon>
        <taxon>Pseudomonadota</taxon>
        <taxon>Gammaproteobacteria</taxon>
        <taxon>Moraxellales</taxon>
        <taxon>Moraxellaceae</taxon>
        <taxon>Faucicola</taxon>
    </lineage>
</organism>
<feature type="domain" description="NYN" evidence="1">
    <location>
        <begin position="15"/>
        <end position="148"/>
    </location>
</feature>
<reference evidence="3 4" key="1">
    <citation type="submission" date="2016-06" db="EMBL/GenBank/DDBJ databases">
        <title>Draft genome of Moraxella atlantae CCUG 59586.</title>
        <authorList>
            <person name="Salva-Serra F."/>
            <person name="Engstrom-Jakobsson H."/>
            <person name="Thorell K."/>
            <person name="Gonzales-Siles L."/>
            <person name="Karlsson R."/>
            <person name="Boulund F."/>
            <person name="Engstrand L."/>
            <person name="Kristiansson E."/>
            <person name="Moore E."/>
        </authorList>
    </citation>
    <scope>NUCLEOTIDE SEQUENCE [LARGE SCALE GENOMIC DNA]</scope>
    <source>
        <strain evidence="3 4">CCUG 59586</strain>
    </source>
</reference>
<dbReference type="CDD" id="cd11297">
    <property type="entry name" value="PIN_LabA-like_N_1"/>
    <property type="match status" value="1"/>
</dbReference>
<dbReference type="RefSeq" id="WP_067334897.1">
    <property type="nucleotide sequence ID" value="NZ_LZNA01000013.1"/>
</dbReference>
<name>A0A1B8QK29_9GAMM</name>
<protein>
    <recommendedName>
        <fullName evidence="5">HTH OST-type domain-containing protein</fullName>
    </recommendedName>
</protein>
<proteinExistence type="predicted"/>
<dbReference type="Proteomes" id="UP000092616">
    <property type="component" value="Unassembled WGS sequence"/>
</dbReference>
<evidence type="ECO:0000313" key="3">
    <source>
        <dbReference type="EMBL" id="OBX83843.1"/>
    </source>
</evidence>
<dbReference type="InterPro" id="IPR025605">
    <property type="entry name" value="OST-HTH/LOTUS_dom"/>
</dbReference>
<accession>A0A1B8QK29</accession>
<dbReference type="PANTHER" id="PTHR35811">
    <property type="entry name" value="SLR1870 PROTEIN"/>
    <property type="match status" value="1"/>
</dbReference>
<feature type="domain" description="HTH OST-type" evidence="2">
    <location>
        <begin position="205"/>
        <end position="267"/>
    </location>
</feature>
<dbReference type="Gene3D" id="3.40.50.1010">
    <property type="entry name" value="5'-nuclease"/>
    <property type="match status" value="1"/>
</dbReference>
<evidence type="ECO:0000259" key="2">
    <source>
        <dbReference type="Pfam" id="PF12872"/>
    </source>
</evidence>
<evidence type="ECO:0008006" key="5">
    <source>
        <dbReference type="Google" id="ProtNLM"/>
    </source>
</evidence>
<dbReference type="Pfam" id="PF12872">
    <property type="entry name" value="OST-HTH"/>
    <property type="match status" value="1"/>
</dbReference>
<dbReference type="PANTHER" id="PTHR35811:SF1">
    <property type="entry name" value="HTH OST-TYPE DOMAIN-CONTAINING PROTEIN"/>
    <property type="match status" value="1"/>
</dbReference>
<sequence length="275" mass="30116">MISHQTAVSVQIDQIVLLIDADNVAAQQIDEVIRILAVQGTLVVRRAYGNWQKPHLQGWQDVILRHALQPMQQFDYCKGKNATDMALTIDAMDLLYSSQITLFAIVSSDCDFTPLVLRLKRAGKRVLGFGKNNASSALIKAYDEFYPLCQTTGDDNKLASPVIENVDLPLPSVVKTKSLTADSPMQPPQANGDVAAKTAVLLKGDTRLINAIRQAIAECQNAQGWASVSGVGSKLSQARISSKDYGFKTLTKLLAAIDLFELCQQGTHYLVKDKR</sequence>
<gene>
    <name evidence="3" type="ORF">A9306_04495</name>
</gene>
<dbReference type="GO" id="GO:0004540">
    <property type="term" value="F:RNA nuclease activity"/>
    <property type="evidence" value="ECO:0007669"/>
    <property type="project" value="InterPro"/>
</dbReference>
<dbReference type="EMBL" id="LZNA01000013">
    <property type="protein sequence ID" value="OBX83843.1"/>
    <property type="molecule type" value="Genomic_DNA"/>
</dbReference>